<dbReference type="InterPro" id="IPR009057">
    <property type="entry name" value="Homeodomain-like_sf"/>
</dbReference>
<dbReference type="PROSITE" id="PS50994">
    <property type="entry name" value="INTEGRASE"/>
    <property type="match status" value="1"/>
</dbReference>
<dbReference type="GO" id="GO:0043565">
    <property type="term" value="F:sequence-specific DNA binding"/>
    <property type="evidence" value="ECO:0007669"/>
    <property type="project" value="InterPro"/>
</dbReference>
<dbReference type="RefSeq" id="WP_149676753.1">
    <property type="nucleotide sequence ID" value="NZ_VTUZ01000088.1"/>
</dbReference>
<feature type="region of interest" description="Disordered" evidence="1">
    <location>
        <begin position="109"/>
        <end position="143"/>
    </location>
</feature>
<dbReference type="InterPro" id="IPR036397">
    <property type="entry name" value="RNaseH_sf"/>
</dbReference>
<dbReference type="InterPro" id="IPR055247">
    <property type="entry name" value="InsJ-like_HTH"/>
</dbReference>
<dbReference type="SUPFAM" id="SSF53098">
    <property type="entry name" value="Ribonuclease H-like"/>
    <property type="match status" value="1"/>
</dbReference>
<dbReference type="InterPro" id="IPR050900">
    <property type="entry name" value="Transposase_IS3/IS150/IS904"/>
</dbReference>
<feature type="compositionally biased region" description="Basic and acidic residues" evidence="1">
    <location>
        <begin position="134"/>
        <end position="143"/>
    </location>
</feature>
<dbReference type="NCBIfam" id="NF033516">
    <property type="entry name" value="transpos_IS3"/>
    <property type="match status" value="1"/>
</dbReference>
<dbReference type="InterPro" id="IPR025948">
    <property type="entry name" value="HTH-like_dom"/>
</dbReference>
<dbReference type="Pfam" id="PF13518">
    <property type="entry name" value="HTH_28"/>
    <property type="match status" value="1"/>
</dbReference>
<evidence type="ECO:0000259" key="2">
    <source>
        <dbReference type="PROSITE" id="PS50994"/>
    </source>
</evidence>
<protein>
    <submittedName>
        <fullName evidence="3">IS3 family transposase</fullName>
    </submittedName>
</protein>
<keyword evidence="4" id="KW-1185">Reference proteome</keyword>
<dbReference type="AlphaFoldDB" id="A0A5B0G1S2"/>
<dbReference type="Pfam" id="PF13276">
    <property type="entry name" value="HTH_21"/>
    <property type="match status" value="1"/>
</dbReference>
<dbReference type="EMBL" id="VTUZ01000088">
    <property type="protein sequence ID" value="KAA0997413.1"/>
    <property type="molecule type" value="Genomic_DNA"/>
</dbReference>
<dbReference type="Proteomes" id="UP000325273">
    <property type="component" value="Unassembled WGS sequence"/>
</dbReference>
<dbReference type="InterPro" id="IPR010921">
    <property type="entry name" value="Trp_repressor/repl_initiator"/>
</dbReference>
<dbReference type="GO" id="GO:0015074">
    <property type="term" value="P:DNA integration"/>
    <property type="evidence" value="ECO:0007669"/>
    <property type="project" value="InterPro"/>
</dbReference>
<comment type="caution">
    <text evidence="3">The sequence shown here is derived from an EMBL/GenBank/DDBJ whole genome shotgun (WGS) entry which is preliminary data.</text>
</comment>
<evidence type="ECO:0000256" key="1">
    <source>
        <dbReference type="SAM" id="MobiDB-lite"/>
    </source>
</evidence>
<organism evidence="3 4">
    <name type="scientific">Paraburkholderia panacisoli</name>
    <dbReference type="NCBI Taxonomy" id="2603818"/>
    <lineage>
        <taxon>Bacteria</taxon>
        <taxon>Pseudomonadati</taxon>
        <taxon>Pseudomonadota</taxon>
        <taxon>Betaproteobacteria</taxon>
        <taxon>Burkholderiales</taxon>
        <taxon>Burkholderiaceae</taxon>
        <taxon>Paraburkholderia</taxon>
    </lineage>
</organism>
<name>A0A5B0G1S2_9BURK</name>
<proteinExistence type="predicted"/>
<dbReference type="SUPFAM" id="SSF46689">
    <property type="entry name" value="Homeodomain-like"/>
    <property type="match status" value="1"/>
</dbReference>
<dbReference type="Pfam" id="PF13333">
    <property type="entry name" value="rve_2"/>
    <property type="match status" value="1"/>
</dbReference>
<dbReference type="InterPro" id="IPR001584">
    <property type="entry name" value="Integrase_cat-core"/>
</dbReference>
<dbReference type="InterPro" id="IPR048020">
    <property type="entry name" value="Transpos_IS3"/>
</dbReference>
<evidence type="ECO:0000313" key="4">
    <source>
        <dbReference type="Proteomes" id="UP000325273"/>
    </source>
</evidence>
<accession>A0A5B0G1S2</accession>
<dbReference type="PANTHER" id="PTHR46889:SF4">
    <property type="entry name" value="TRANSPOSASE INSO FOR INSERTION SEQUENCE ELEMENT IS911B-RELATED"/>
    <property type="match status" value="1"/>
</dbReference>
<dbReference type="Gene3D" id="3.30.420.10">
    <property type="entry name" value="Ribonuclease H-like superfamily/Ribonuclease H"/>
    <property type="match status" value="1"/>
</dbReference>
<reference evidence="3 4" key="1">
    <citation type="submission" date="2019-08" db="EMBL/GenBank/DDBJ databases">
        <title>Paraburkholderia sp. DCY113.</title>
        <authorList>
            <person name="Kang J."/>
        </authorList>
    </citation>
    <scope>NUCLEOTIDE SEQUENCE [LARGE SCALE GENOMIC DNA]</scope>
    <source>
        <strain evidence="3 4">DCY113</strain>
    </source>
</reference>
<dbReference type="InterPro" id="IPR012337">
    <property type="entry name" value="RNaseH-like_sf"/>
</dbReference>
<dbReference type="Pfam" id="PF00665">
    <property type="entry name" value="rve"/>
    <property type="match status" value="1"/>
</dbReference>
<sequence>MRKFDVKFKEKVVREYLAGKGGYKLLAAKFGIAESMVRRWVAAYRHHGNAGLIRQRGAYTVEFKLEVVHRGVAENLSRRELAAIYNIGNPHSITMWQQQKARGELRSLKSMRPSGQDASVPAKKKTSNQSLESPRSEESDQLLRENQQLRAEVAYLKKFQCLGSSKEVGAAEIAKIVLELRQEFPLTDLLQAAGLPRSTYYYRVKTLSAPDQHGGLKAKIQAVYAAHRGLYGYRRITLTIRSDGELVNHKKVQRLMNELGIRSRVRRKKFRSYQGEVGEAAPNLLNREFTASGPNEKWVTDVTEFRVAGKKLYLSPVMDLYNGEIVAYESSHRPDFPMVMGMLKKAVKKRGNAATPMLHSDQGWHYRMQPYRAALARYGMKQSMSRKGNCFDNAAMESFFGTLKAEYFHLTDFEDVDALQAGLKGYIDYYNRHRIKSKLGGLSPVEYRMRAGKN</sequence>
<dbReference type="SUPFAM" id="SSF48295">
    <property type="entry name" value="TrpR-like"/>
    <property type="match status" value="1"/>
</dbReference>
<dbReference type="InterPro" id="IPR036388">
    <property type="entry name" value="WH-like_DNA-bd_sf"/>
</dbReference>
<dbReference type="PANTHER" id="PTHR46889">
    <property type="entry name" value="TRANSPOSASE INSF FOR INSERTION SEQUENCE IS3B-RELATED"/>
    <property type="match status" value="1"/>
</dbReference>
<dbReference type="Gene3D" id="1.10.10.10">
    <property type="entry name" value="Winged helix-like DNA-binding domain superfamily/Winged helix DNA-binding domain"/>
    <property type="match status" value="1"/>
</dbReference>
<evidence type="ECO:0000313" key="3">
    <source>
        <dbReference type="EMBL" id="KAA0997413.1"/>
    </source>
</evidence>
<feature type="domain" description="Integrase catalytic" evidence="2">
    <location>
        <begin position="290"/>
        <end position="452"/>
    </location>
</feature>
<gene>
    <name evidence="3" type="ORF">FVF58_49410</name>
</gene>